<dbReference type="EMBL" id="JEMB01001084">
    <property type="protein sequence ID" value="KYF90716.1"/>
    <property type="molecule type" value="Genomic_DNA"/>
</dbReference>
<dbReference type="Proteomes" id="UP000075635">
    <property type="component" value="Unassembled WGS sequence"/>
</dbReference>
<comment type="caution">
    <text evidence="2">The sequence shown here is derived from an EMBL/GenBank/DDBJ whole genome shotgun (WGS) entry which is preliminary data.</text>
</comment>
<gene>
    <name evidence="2" type="ORF">BE17_16165</name>
</gene>
<proteinExistence type="predicted"/>
<keyword evidence="1" id="KW-0472">Membrane</keyword>
<organism evidence="2 3">
    <name type="scientific">Sorangium cellulosum</name>
    <name type="common">Polyangium cellulosum</name>
    <dbReference type="NCBI Taxonomy" id="56"/>
    <lineage>
        <taxon>Bacteria</taxon>
        <taxon>Pseudomonadati</taxon>
        <taxon>Myxococcota</taxon>
        <taxon>Polyangia</taxon>
        <taxon>Polyangiales</taxon>
        <taxon>Polyangiaceae</taxon>
        <taxon>Sorangium</taxon>
    </lineage>
</organism>
<keyword evidence="1" id="KW-0812">Transmembrane</keyword>
<feature type="transmembrane region" description="Helical" evidence="1">
    <location>
        <begin position="290"/>
        <end position="313"/>
    </location>
</feature>
<accession>A0A150SE92</accession>
<sequence length="314" mass="33523">MDDNPESELVQQFRTLAGVPQGTNEINLSVYGCMLRVKYSPGSVSSLTLSAPYPSRMAPLALGPQAAYRHPAGAFVAVRPMGIKLRRETNEDRTARSRGVACEIQTGDALFDDEVYIDSPSDAPIVLRALASPELRGGVRALLAEGAEYVLLDSKDGEISALLLHFRRTPPPANLARRMLEAFAAVVLNAPCVIASSERRPADVERALLASGAIACGILLFLGVPAYFVAAGERCDFESNPDASVLLSMDGCFTPFSLGLVAGLPAGLVLAAVVSRRLRGRSNSHERASSAYAVTLVLSVQLAVWLFAGLLWLR</sequence>
<feature type="transmembrane region" description="Helical" evidence="1">
    <location>
        <begin position="207"/>
        <end position="230"/>
    </location>
</feature>
<evidence type="ECO:0000313" key="3">
    <source>
        <dbReference type="Proteomes" id="UP000075635"/>
    </source>
</evidence>
<dbReference type="AlphaFoldDB" id="A0A150SE92"/>
<name>A0A150SE92_SORCE</name>
<keyword evidence="1" id="KW-1133">Transmembrane helix</keyword>
<evidence type="ECO:0000256" key="1">
    <source>
        <dbReference type="SAM" id="Phobius"/>
    </source>
</evidence>
<feature type="transmembrane region" description="Helical" evidence="1">
    <location>
        <begin position="256"/>
        <end position="278"/>
    </location>
</feature>
<reference evidence="2 3" key="1">
    <citation type="submission" date="2014-02" db="EMBL/GenBank/DDBJ databases">
        <title>The small core and large imbalanced accessory genome model reveals a collaborative survival strategy of Sorangium cellulosum strains in nature.</title>
        <authorList>
            <person name="Han K."/>
            <person name="Peng R."/>
            <person name="Blom J."/>
            <person name="Li Y.-Z."/>
        </authorList>
    </citation>
    <scope>NUCLEOTIDE SEQUENCE [LARGE SCALE GENOMIC DNA]</scope>
    <source>
        <strain evidence="2 3">So0011-07</strain>
    </source>
</reference>
<evidence type="ECO:0000313" key="2">
    <source>
        <dbReference type="EMBL" id="KYF90716.1"/>
    </source>
</evidence>
<protein>
    <submittedName>
        <fullName evidence="2">Uncharacterized protein</fullName>
    </submittedName>
</protein>